<organism evidence="2">
    <name type="scientific">bioreactor metagenome</name>
    <dbReference type="NCBI Taxonomy" id="1076179"/>
    <lineage>
        <taxon>unclassified sequences</taxon>
        <taxon>metagenomes</taxon>
        <taxon>ecological metagenomes</taxon>
    </lineage>
</organism>
<keyword evidence="1" id="KW-0472">Membrane</keyword>
<keyword evidence="1" id="KW-1133">Transmembrane helix</keyword>
<evidence type="ECO:0008006" key="3">
    <source>
        <dbReference type="Google" id="ProtNLM"/>
    </source>
</evidence>
<evidence type="ECO:0000256" key="1">
    <source>
        <dbReference type="SAM" id="Phobius"/>
    </source>
</evidence>
<dbReference type="EMBL" id="VSSQ01057463">
    <property type="protein sequence ID" value="MPN11268.1"/>
    <property type="molecule type" value="Genomic_DNA"/>
</dbReference>
<protein>
    <recommendedName>
        <fullName evidence="3">DUF1538 domain-containing protein</fullName>
    </recommendedName>
</protein>
<feature type="transmembrane region" description="Helical" evidence="1">
    <location>
        <begin position="39"/>
        <end position="60"/>
    </location>
</feature>
<feature type="transmembrane region" description="Helical" evidence="1">
    <location>
        <begin position="100"/>
        <end position="126"/>
    </location>
</feature>
<reference evidence="2" key="1">
    <citation type="submission" date="2019-08" db="EMBL/GenBank/DDBJ databases">
        <authorList>
            <person name="Kucharzyk K."/>
            <person name="Murdoch R.W."/>
            <person name="Higgins S."/>
            <person name="Loffler F."/>
        </authorList>
    </citation>
    <scope>NUCLEOTIDE SEQUENCE</scope>
</reference>
<feature type="transmembrane region" description="Helical" evidence="1">
    <location>
        <begin position="193"/>
        <end position="222"/>
    </location>
</feature>
<feature type="transmembrane region" description="Helical" evidence="1">
    <location>
        <begin position="234"/>
        <end position="260"/>
    </location>
</feature>
<evidence type="ECO:0000313" key="2">
    <source>
        <dbReference type="EMBL" id="MPN11268.1"/>
    </source>
</evidence>
<name>A0A645FA72_9ZZZZ</name>
<comment type="caution">
    <text evidence="2">The sequence shown here is derived from an EMBL/GenBank/DDBJ whole genome shotgun (WGS) entry which is preliminary data.</text>
</comment>
<proteinExistence type="predicted"/>
<feature type="transmembrane region" description="Helical" evidence="1">
    <location>
        <begin position="72"/>
        <end position="94"/>
    </location>
</feature>
<sequence length="284" mass="30239">MLLSIFYPAGPGAYSAPLPVQIFDSRELVMVFVRQVPHYILEVGRALLPIVVFFSLFQILHLKLPRREITKLTVGLLYTFLGLVLFLTGVNVAFMPAGNAIGSLIAAMPIRWILIPIGMVIGYYLVKAEPAVHVLTAQVEEITAGCVSRKAMMGALSAGVSISIGLAMVRMLTGISIWYFLLPGYALALGLQFFVPPIISAVAFDSGGVASGPMTATFLLPFAMGACERLGGNVYVDAFGIVAMVAMTPIVTISLMGLIYGGGKCGLHTEDAQTVPEAEAIIDL</sequence>
<dbReference type="Pfam" id="PF07556">
    <property type="entry name" value="DUF1538"/>
    <property type="match status" value="1"/>
</dbReference>
<dbReference type="InterPro" id="IPR011435">
    <property type="entry name" value="UmpAB"/>
</dbReference>
<gene>
    <name evidence="2" type="ORF">SDC9_158569</name>
</gene>
<keyword evidence="1" id="KW-0812">Transmembrane</keyword>
<dbReference type="AlphaFoldDB" id="A0A645FA72"/>
<accession>A0A645FA72</accession>